<keyword evidence="5" id="KW-0411">Iron-sulfur</keyword>
<dbReference type="PROSITE" id="PS51085">
    <property type="entry name" value="2FE2S_FER_2"/>
    <property type="match status" value="1"/>
</dbReference>
<evidence type="ECO:0000256" key="3">
    <source>
        <dbReference type="ARBA" id="ARBA00022723"/>
    </source>
</evidence>
<evidence type="ECO:0000313" key="8">
    <source>
        <dbReference type="EMBL" id="MFD2410179.1"/>
    </source>
</evidence>
<dbReference type="PANTHER" id="PTHR23426">
    <property type="entry name" value="FERREDOXIN/ADRENODOXIN"/>
    <property type="match status" value="1"/>
</dbReference>
<comment type="caution">
    <text evidence="8">The sequence shown here is derived from an EMBL/GenBank/DDBJ whole genome shotgun (WGS) entry which is preliminary data.</text>
</comment>
<dbReference type="InterPro" id="IPR001055">
    <property type="entry name" value="Adrenodoxin-like"/>
</dbReference>
<sequence>MMNAKSQLTVTFLPDNCSASVKHGVSLLEAVRKAGIKLPTRCGGKAGCMMCKVSVESADAGALRPPAEAEKRKLGSLLDEGVRLACQAAVWGDVRVHIPEDPLKAAVRRRLEAARRGEAEDLW</sequence>
<organism evidence="8 9">
    <name type="scientific">Paenibacillus rhizoplanae</name>
    <dbReference type="NCBI Taxonomy" id="1917181"/>
    <lineage>
        <taxon>Bacteria</taxon>
        <taxon>Bacillati</taxon>
        <taxon>Bacillota</taxon>
        <taxon>Bacilli</taxon>
        <taxon>Bacillales</taxon>
        <taxon>Paenibacillaceae</taxon>
        <taxon>Paenibacillus</taxon>
    </lineage>
</organism>
<comment type="cofactor">
    <cofactor evidence="6">
        <name>[2Fe-2S] cluster</name>
        <dbReference type="ChEBI" id="CHEBI:190135"/>
    </cofactor>
</comment>
<dbReference type="InterPro" id="IPR001041">
    <property type="entry name" value="2Fe-2S_ferredoxin-type"/>
</dbReference>
<evidence type="ECO:0000256" key="2">
    <source>
        <dbReference type="ARBA" id="ARBA00022714"/>
    </source>
</evidence>
<gene>
    <name evidence="8" type="ORF">ACFSX3_09880</name>
</gene>
<evidence type="ECO:0000256" key="4">
    <source>
        <dbReference type="ARBA" id="ARBA00023004"/>
    </source>
</evidence>
<accession>A0ABW5F6B0</accession>
<feature type="domain" description="2Fe-2S ferredoxin-type" evidence="7">
    <location>
        <begin position="8"/>
        <end position="102"/>
    </location>
</feature>
<evidence type="ECO:0000259" key="7">
    <source>
        <dbReference type="PROSITE" id="PS51085"/>
    </source>
</evidence>
<dbReference type="InterPro" id="IPR012675">
    <property type="entry name" value="Beta-grasp_dom_sf"/>
</dbReference>
<protein>
    <submittedName>
        <fullName evidence="8">2Fe-2S iron-sulfur cluster-binding protein</fullName>
    </submittedName>
</protein>
<evidence type="ECO:0000256" key="5">
    <source>
        <dbReference type="ARBA" id="ARBA00023014"/>
    </source>
</evidence>
<proteinExistence type="inferred from homology"/>
<dbReference type="PANTHER" id="PTHR23426:SF65">
    <property type="entry name" value="FERREDOXIN-2, MITOCHONDRIAL"/>
    <property type="match status" value="1"/>
</dbReference>
<reference evidence="9" key="1">
    <citation type="journal article" date="2019" name="Int. J. Syst. Evol. Microbiol.">
        <title>The Global Catalogue of Microorganisms (GCM) 10K type strain sequencing project: providing services to taxonomists for standard genome sequencing and annotation.</title>
        <authorList>
            <consortium name="The Broad Institute Genomics Platform"/>
            <consortium name="The Broad Institute Genome Sequencing Center for Infectious Disease"/>
            <person name="Wu L."/>
            <person name="Ma J."/>
        </authorList>
    </citation>
    <scope>NUCLEOTIDE SEQUENCE [LARGE SCALE GENOMIC DNA]</scope>
    <source>
        <strain evidence="9">CCM 8725</strain>
    </source>
</reference>
<dbReference type="EMBL" id="JBHUKY010000020">
    <property type="protein sequence ID" value="MFD2410179.1"/>
    <property type="molecule type" value="Genomic_DNA"/>
</dbReference>
<keyword evidence="2" id="KW-0001">2Fe-2S</keyword>
<keyword evidence="9" id="KW-1185">Reference proteome</keyword>
<evidence type="ECO:0000313" key="9">
    <source>
        <dbReference type="Proteomes" id="UP001597448"/>
    </source>
</evidence>
<name>A0ABW5F6B0_9BACL</name>
<evidence type="ECO:0000256" key="1">
    <source>
        <dbReference type="ARBA" id="ARBA00010914"/>
    </source>
</evidence>
<dbReference type="SUPFAM" id="SSF54292">
    <property type="entry name" value="2Fe-2S ferredoxin-like"/>
    <property type="match status" value="1"/>
</dbReference>
<dbReference type="Pfam" id="PF00111">
    <property type="entry name" value="Fer2"/>
    <property type="match status" value="1"/>
</dbReference>
<comment type="similarity">
    <text evidence="1">Belongs to the adrenodoxin/putidaredoxin family.</text>
</comment>
<dbReference type="Proteomes" id="UP001597448">
    <property type="component" value="Unassembled WGS sequence"/>
</dbReference>
<keyword evidence="3" id="KW-0479">Metal-binding</keyword>
<dbReference type="RefSeq" id="WP_339218764.1">
    <property type="nucleotide sequence ID" value="NZ_JBHSVQ010000001.1"/>
</dbReference>
<dbReference type="Gene3D" id="3.10.20.30">
    <property type="match status" value="1"/>
</dbReference>
<dbReference type="CDD" id="cd00207">
    <property type="entry name" value="fer2"/>
    <property type="match status" value="1"/>
</dbReference>
<keyword evidence="4" id="KW-0408">Iron</keyword>
<evidence type="ECO:0000256" key="6">
    <source>
        <dbReference type="ARBA" id="ARBA00034078"/>
    </source>
</evidence>
<dbReference type="InterPro" id="IPR036010">
    <property type="entry name" value="2Fe-2S_ferredoxin-like_sf"/>
</dbReference>